<dbReference type="AlphaFoldDB" id="A0A9X8R586"/>
<comment type="caution">
    <text evidence="1">The sequence shown here is derived from an EMBL/GenBank/DDBJ whole genome shotgun (WGS) entry which is preliminary data.</text>
</comment>
<evidence type="ECO:0000313" key="2">
    <source>
        <dbReference type="Proteomes" id="UP000185547"/>
    </source>
</evidence>
<organism evidence="1 2">
    <name type="scientific">Corynebacterium afermentans</name>
    <dbReference type="NCBI Taxonomy" id="38286"/>
    <lineage>
        <taxon>Bacteria</taxon>
        <taxon>Bacillati</taxon>
        <taxon>Actinomycetota</taxon>
        <taxon>Actinomycetes</taxon>
        <taxon>Mycobacteriales</taxon>
        <taxon>Corynebacteriaceae</taxon>
        <taxon>Corynebacterium</taxon>
    </lineage>
</organism>
<protein>
    <submittedName>
        <fullName evidence="1">Uncharacterized protein</fullName>
    </submittedName>
</protein>
<sequence length="361" mass="38405">MAKDNNQNLGVAWFDKIQGNIASAVLGNSLAIAQRATGLTSSLELATASNSALEKIGAMQTVTHAHEIADRISGVLEEEQRQQLNMVGVLRPGMVVGMDPTNWQQITGLKTSIDAVAKLDMPMANISALTEVGRITPPKGMIDEIGITRIGQSVTDAQTRMMAVPRGLAPAIEQATKHLTASQQLLKQMQNVSAGMPVALEGAAVALPDFEKFAAASRIVGGHFNKNNVDNVLRRFEQLEKELNLDIPVKATDDIDDLVEDAKAVEFVESQIIEDGILKPSISQALLGFNLSDLTLTQSGTLVAFGGSVATYLHYVLGELLDENITAARFLTIAIVYFLPVYGAAMAADGALNNGQDSPAA</sequence>
<gene>
    <name evidence="1" type="ORF">SAMN05421802_11446</name>
</gene>
<dbReference type="RefSeq" id="WP_143313290.1">
    <property type="nucleotide sequence ID" value="NZ_FTMH01000014.1"/>
</dbReference>
<name>A0A9X8R586_9CORY</name>
<dbReference type="EMBL" id="FTMH01000014">
    <property type="protein sequence ID" value="SIQ43581.1"/>
    <property type="molecule type" value="Genomic_DNA"/>
</dbReference>
<accession>A0A9X8R586</accession>
<proteinExistence type="predicted"/>
<evidence type="ECO:0000313" key="1">
    <source>
        <dbReference type="EMBL" id="SIQ43581.1"/>
    </source>
</evidence>
<keyword evidence="2" id="KW-1185">Reference proteome</keyword>
<reference evidence="1 2" key="1">
    <citation type="submission" date="2017-01" db="EMBL/GenBank/DDBJ databases">
        <authorList>
            <person name="Varghese N."/>
            <person name="Submissions S."/>
        </authorList>
    </citation>
    <scope>NUCLEOTIDE SEQUENCE [LARGE SCALE GENOMIC DNA]</scope>
    <source>
        <strain evidence="1 2">DSM 44280</strain>
    </source>
</reference>
<dbReference type="Proteomes" id="UP000185547">
    <property type="component" value="Unassembled WGS sequence"/>
</dbReference>
<dbReference type="OrthoDB" id="4427711at2"/>